<feature type="binding site" evidence="7">
    <location>
        <position position="14"/>
    </location>
    <ligand>
        <name>a divalent metal cation</name>
        <dbReference type="ChEBI" id="CHEBI:60240"/>
    </ligand>
</feature>
<feature type="domain" description="2-C-methyl-D-erythritol 2,4-cyclodiphosphate synthase" evidence="9">
    <location>
        <begin position="7"/>
        <end position="160"/>
    </location>
</feature>
<comment type="subunit">
    <text evidence="7">Homotrimer.</text>
</comment>
<feature type="binding site" evidence="7">
    <location>
        <position position="145"/>
    </location>
    <ligand>
        <name>4-CDP-2-C-methyl-D-erythritol 2-phosphate</name>
        <dbReference type="ChEBI" id="CHEBI:57919"/>
    </ligand>
</feature>
<comment type="cofactor">
    <cofactor evidence="7">
        <name>a divalent metal cation</name>
        <dbReference type="ChEBI" id="CHEBI:60240"/>
    </cofactor>
    <text evidence="7">Binds 1 divalent metal cation per subunit.</text>
</comment>
<dbReference type="PANTHER" id="PTHR43181:SF1">
    <property type="entry name" value="2-C-METHYL-D-ERYTHRITOL 2,4-CYCLODIPHOSPHATE SYNTHASE, CHLOROPLASTIC"/>
    <property type="match status" value="1"/>
</dbReference>
<feature type="binding site" evidence="7">
    <location>
        <begin position="138"/>
        <end position="141"/>
    </location>
    <ligand>
        <name>4-CDP-2-C-methyl-D-erythritol 2-phosphate</name>
        <dbReference type="ChEBI" id="CHEBI:57919"/>
    </ligand>
</feature>
<dbReference type="PROSITE" id="PS01350">
    <property type="entry name" value="ISPF"/>
    <property type="match status" value="1"/>
</dbReference>
<evidence type="ECO:0000313" key="11">
    <source>
        <dbReference type="Proteomes" id="UP000323337"/>
    </source>
</evidence>
<dbReference type="GO" id="GO:0019288">
    <property type="term" value="P:isopentenyl diphosphate biosynthetic process, methylerythritol 4-phosphate pathway"/>
    <property type="evidence" value="ECO:0007669"/>
    <property type="project" value="UniProtKB-UniRule"/>
</dbReference>
<accession>A0A5D0MLF7</accession>
<keyword evidence="5 7" id="KW-0414">Isoprene biosynthesis</keyword>
<dbReference type="GO" id="GO:0016114">
    <property type="term" value="P:terpenoid biosynthetic process"/>
    <property type="evidence" value="ECO:0007669"/>
    <property type="project" value="InterPro"/>
</dbReference>
<evidence type="ECO:0000256" key="6">
    <source>
        <dbReference type="ARBA" id="ARBA00023239"/>
    </source>
</evidence>
<dbReference type="EC" id="4.6.1.12" evidence="3 7"/>
<dbReference type="AlphaFoldDB" id="A0A5D0MLF7"/>
<evidence type="ECO:0000256" key="3">
    <source>
        <dbReference type="ARBA" id="ARBA00012579"/>
    </source>
</evidence>
<comment type="pathway">
    <text evidence="2 7">Isoprenoid biosynthesis; isopentenyl diphosphate biosynthesis via DXP pathway; isopentenyl diphosphate from 1-deoxy-D-xylulose 5-phosphate: step 4/6.</text>
</comment>
<feature type="binding site" evidence="7">
    <location>
        <begin position="14"/>
        <end position="16"/>
    </location>
    <ligand>
        <name>4-CDP-2-C-methyl-D-erythritol 2-phosphate</name>
        <dbReference type="ChEBI" id="CHEBI:57919"/>
    </ligand>
</feature>
<dbReference type="HAMAP" id="MF_00107">
    <property type="entry name" value="IspF"/>
    <property type="match status" value="1"/>
</dbReference>
<evidence type="ECO:0000259" key="9">
    <source>
        <dbReference type="Pfam" id="PF02542"/>
    </source>
</evidence>
<dbReference type="SUPFAM" id="SSF69765">
    <property type="entry name" value="IpsF-like"/>
    <property type="match status" value="1"/>
</dbReference>
<gene>
    <name evidence="7" type="primary">ispF</name>
    <name evidence="10" type="ORF">FXF49_11525</name>
</gene>
<organism evidence="10 11">
    <name type="scientific">Flexistipes sinusarabici</name>
    <dbReference type="NCBI Taxonomy" id="2352"/>
    <lineage>
        <taxon>Bacteria</taxon>
        <taxon>Pseudomonadati</taxon>
        <taxon>Deferribacterota</taxon>
        <taxon>Deferribacteres</taxon>
        <taxon>Deferribacterales</taxon>
        <taxon>Flexistipitaceae</taxon>
        <taxon>Flexistipes</taxon>
    </lineage>
</organism>
<evidence type="ECO:0000256" key="4">
    <source>
        <dbReference type="ARBA" id="ARBA00022723"/>
    </source>
</evidence>
<feature type="binding site" evidence="7">
    <location>
        <begin position="67"/>
        <end position="71"/>
    </location>
    <ligand>
        <name>4-CDP-2-C-methyl-D-erythritol 2-phosphate</name>
        <dbReference type="ChEBI" id="CHEBI:57919"/>
    </ligand>
</feature>
<dbReference type="RefSeq" id="WP_303702055.1">
    <property type="nucleotide sequence ID" value="NZ_VSIV01000361.1"/>
</dbReference>
<evidence type="ECO:0000256" key="1">
    <source>
        <dbReference type="ARBA" id="ARBA00000200"/>
    </source>
</evidence>
<comment type="caution">
    <text evidence="7">Lacks conserved residue(s) required for the propagation of feature annotation.</text>
</comment>
<comment type="function">
    <text evidence="7">Involved in the biosynthesis of isopentenyl diphosphate (IPP) and dimethylallyl diphosphate (DMAPP), two major building blocks of isoprenoid compounds. Catalyzes the conversion of 4-diphosphocytidyl-2-C-methyl-D-erythritol 2-phosphate (CDP-ME2P) to 2-C-methyl-D-erythritol 2,4-cyclodiphosphate (ME-CPP) with a corresponding release of cytidine 5-monophosphate (CMP).</text>
</comment>
<feature type="binding site" evidence="7">
    <location>
        <position position="148"/>
    </location>
    <ligand>
        <name>4-CDP-2-C-methyl-D-erythritol 2-phosphate</name>
        <dbReference type="ChEBI" id="CHEBI:57919"/>
    </ligand>
</feature>
<dbReference type="InterPro" id="IPR036571">
    <property type="entry name" value="MECDP_synthase_sf"/>
</dbReference>
<dbReference type="Proteomes" id="UP000323337">
    <property type="component" value="Unassembled WGS sequence"/>
</dbReference>
<keyword evidence="4 7" id="KW-0479">Metal-binding</keyword>
<protein>
    <recommendedName>
        <fullName evidence="3 7">2-C-methyl-D-erythritol 2,4-cyclodiphosphate synthase</fullName>
        <shortName evidence="7">MECDP-synthase</shortName>
        <shortName evidence="7">MECPP-synthase</shortName>
        <shortName evidence="7">MECPS</shortName>
        <ecNumber evidence="3 7">4.6.1.12</ecNumber>
    </recommendedName>
</protein>
<dbReference type="GO" id="GO:0008685">
    <property type="term" value="F:2-C-methyl-D-erythritol 2,4-cyclodiphosphate synthase activity"/>
    <property type="evidence" value="ECO:0007669"/>
    <property type="project" value="UniProtKB-UniRule"/>
</dbReference>
<dbReference type="CDD" id="cd00554">
    <property type="entry name" value="MECDP_synthase"/>
    <property type="match status" value="1"/>
</dbReference>
<dbReference type="Gene3D" id="3.30.1330.50">
    <property type="entry name" value="2-C-methyl-D-erythritol 2,4-cyclodiphosphate synthase"/>
    <property type="match status" value="1"/>
</dbReference>
<keyword evidence="6 7" id="KW-0456">Lyase</keyword>
<dbReference type="NCBIfam" id="TIGR00151">
    <property type="entry name" value="ispF"/>
    <property type="match status" value="1"/>
</dbReference>
<comment type="similarity">
    <text evidence="7 8">Belongs to the IspF family.</text>
</comment>
<evidence type="ECO:0000256" key="8">
    <source>
        <dbReference type="RuleBase" id="RU004395"/>
    </source>
</evidence>
<reference evidence="10 11" key="1">
    <citation type="submission" date="2019-08" db="EMBL/GenBank/DDBJ databases">
        <title>Genomic characterization of a novel candidate phylum (ARYD3) from a high temperature, high salinity tertiary oil reservoir in north central Oklahoma, USA.</title>
        <authorList>
            <person name="Youssef N.H."/>
            <person name="Yadav A."/>
            <person name="Elshahed M.S."/>
        </authorList>
    </citation>
    <scope>NUCLEOTIDE SEQUENCE [LARGE SCALE GENOMIC DNA]</scope>
    <source>
        <strain evidence="10">ARYD1</strain>
    </source>
</reference>
<feature type="binding site" evidence="7">
    <location>
        <position position="48"/>
    </location>
    <ligand>
        <name>a divalent metal cation</name>
        <dbReference type="ChEBI" id="CHEBI:60240"/>
    </ligand>
</feature>
<feature type="site" description="Transition state stabilizer" evidence="7">
    <location>
        <position position="40"/>
    </location>
</feature>
<evidence type="ECO:0000256" key="5">
    <source>
        <dbReference type="ARBA" id="ARBA00023229"/>
    </source>
</evidence>
<dbReference type="Pfam" id="PF02542">
    <property type="entry name" value="YgbB"/>
    <property type="match status" value="1"/>
</dbReference>
<comment type="catalytic activity">
    <reaction evidence="1 7 8">
        <text>4-CDP-2-C-methyl-D-erythritol 2-phosphate = 2-C-methyl-D-erythritol 2,4-cyclic diphosphate + CMP</text>
        <dbReference type="Rhea" id="RHEA:23864"/>
        <dbReference type="ChEBI" id="CHEBI:57919"/>
        <dbReference type="ChEBI" id="CHEBI:58483"/>
        <dbReference type="ChEBI" id="CHEBI:60377"/>
        <dbReference type="EC" id="4.6.1.12"/>
    </reaction>
</comment>
<sequence>MTNRVKIKTGIGFDAHRFADDRPLVLGGVEIPYSKGLAGHSDADVLIHAIIDSLAGAALGVDIGTLFPDTDESYKGINSGILLEKTVSLIKEEGLEIGNIDVQVILEEPRLKNYITGMRRALAGILSIDLENITIKATTTEKMGFCGRKEGIAALAVCLLTRN</sequence>
<evidence type="ECO:0000256" key="2">
    <source>
        <dbReference type="ARBA" id="ARBA00004709"/>
    </source>
</evidence>
<feature type="site" description="Transition state stabilizer" evidence="7">
    <location>
        <position position="139"/>
    </location>
</feature>
<dbReference type="EMBL" id="VSIV01000361">
    <property type="protein sequence ID" value="TYB32433.1"/>
    <property type="molecule type" value="Genomic_DNA"/>
</dbReference>
<evidence type="ECO:0000313" key="10">
    <source>
        <dbReference type="EMBL" id="TYB32433.1"/>
    </source>
</evidence>
<evidence type="ECO:0000256" key="7">
    <source>
        <dbReference type="HAMAP-Rule" id="MF_00107"/>
    </source>
</evidence>
<dbReference type="UniPathway" id="UPA00056">
    <property type="reaction ID" value="UER00095"/>
</dbReference>
<dbReference type="GO" id="GO:0046872">
    <property type="term" value="F:metal ion binding"/>
    <property type="evidence" value="ECO:0007669"/>
    <property type="project" value="UniProtKB-KW"/>
</dbReference>
<feature type="binding site" evidence="7">
    <location>
        <begin position="62"/>
        <end position="64"/>
    </location>
    <ligand>
        <name>4-CDP-2-C-methyl-D-erythritol 2-phosphate</name>
        <dbReference type="ChEBI" id="CHEBI:57919"/>
    </ligand>
</feature>
<comment type="caution">
    <text evidence="10">The sequence shown here is derived from an EMBL/GenBank/DDBJ whole genome shotgun (WGS) entry which is preliminary data.</text>
</comment>
<dbReference type="InterPro" id="IPR020555">
    <property type="entry name" value="MECDP_synthase_CS"/>
</dbReference>
<dbReference type="PANTHER" id="PTHR43181">
    <property type="entry name" value="2-C-METHYL-D-ERYTHRITOL 2,4-CYCLODIPHOSPHATE SYNTHASE, CHLOROPLASTIC"/>
    <property type="match status" value="1"/>
</dbReference>
<name>A0A5D0MLF7_FLESI</name>
<proteinExistence type="inferred from homology"/>
<feature type="binding site" evidence="7">
    <location>
        <position position="16"/>
    </location>
    <ligand>
        <name>a divalent metal cation</name>
        <dbReference type="ChEBI" id="CHEBI:60240"/>
    </ligand>
</feature>
<feature type="binding site" evidence="7">
    <location>
        <begin position="40"/>
        <end position="41"/>
    </location>
    <ligand>
        <name>4-CDP-2-C-methyl-D-erythritol 2-phosphate</name>
        <dbReference type="ChEBI" id="CHEBI:57919"/>
    </ligand>
</feature>
<dbReference type="InterPro" id="IPR003526">
    <property type="entry name" value="MECDP_synthase"/>
</dbReference>